<gene>
    <name evidence="2" type="ORF">BHU62_12740</name>
</gene>
<evidence type="ECO:0000313" key="3">
    <source>
        <dbReference type="Proteomes" id="UP000185770"/>
    </source>
</evidence>
<accession>A0A1Q4NZX3</accession>
<keyword evidence="1" id="KW-0812">Transmembrane</keyword>
<dbReference type="SUPFAM" id="SSF103501">
    <property type="entry name" value="Respiratory nitrate reductase 1 gamma chain"/>
    <property type="match status" value="1"/>
</dbReference>
<keyword evidence="1" id="KW-0472">Membrane</keyword>
<evidence type="ECO:0000313" key="2">
    <source>
        <dbReference type="EMBL" id="OKB66420.1"/>
    </source>
</evidence>
<evidence type="ECO:0000256" key="1">
    <source>
        <dbReference type="SAM" id="Phobius"/>
    </source>
</evidence>
<keyword evidence="1" id="KW-1133">Transmembrane helix</keyword>
<reference evidence="2 3" key="1">
    <citation type="submission" date="2016-09" db="EMBL/GenBank/DDBJ databases">
        <title>Serratia marcescens MSU-97 and epiphytic antimycotic-producing bacteria.</title>
        <authorList>
            <person name="Matilla M.A."/>
        </authorList>
    </citation>
    <scope>NUCLEOTIDE SEQUENCE [LARGE SCALE GENOMIC DNA]</scope>
    <source>
        <strain evidence="2 3">MSU-97</strain>
    </source>
</reference>
<comment type="caution">
    <text evidence="2">The sequence shown here is derived from an EMBL/GenBank/DDBJ whole genome shotgun (WGS) entry which is preliminary data.</text>
</comment>
<name>A0A1Q4NZX3_SERMA</name>
<dbReference type="OrthoDB" id="6497213at2"/>
<dbReference type="InterPro" id="IPR036197">
    <property type="entry name" value="NarG-like_sf"/>
</dbReference>
<proteinExistence type="predicted"/>
<dbReference type="Proteomes" id="UP000185770">
    <property type="component" value="Unassembled WGS sequence"/>
</dbReference>
<dbReference type="RefSeq" id="WP_073532390.1">
    <property type="nucleotide sequence ID" value="NZ_MJAO01000011.1"/>
</dbReference>
<dbReference type="AlphaFoldDB" id="A0A1Q4NZX3"/>
<sequence>MDSRLPPGLRFWLSLPGWRLLAAQWLGLGTLMLLVGGWALQDEWRQRARAGEREQRLLQQIALVQRQLDETPEMQIPPAVAPVAPVEPGDLASVLQRAGGALLRWQRQEKPPRQTLSLRIDYMGLLALLEALPAGLRLEQLSVETQTQGMMARLVLQDATAEQTDE</sequence>
<dbReference type="EMBL" id="MJAO01000011">
    <property type="protein sequence ID" value="OKB66420.1"/>
    <property type="molecule type" value="Genomic_DNA"/>
</dbReference>
<feature type="transmembrane region" description="Helical" evidence="1">
    <location>
        <begin position="20"/>
        <end position="40"/>
    </location>
</feature>
<protein>
    <submittedName>
        <fullName evidence="2">Uncharacterized protein</fullName>
    </submittedName>
</protein>
<organism evidence="2 3">
    <name type="scientific">Serratia marcescens</name>
    <dbReference type="NCBI Taxonomy" id="615"/>
    <lineage>
        <taxon>Bacteria</taxon>
        <taxon>Pseudomonadati</taxon>
        <taxon>Pseudomonadota</taxon>
        <taxon>Gammaproteobacteria</taxon>
        <taxon>Enterobacterales</taxon>
        <taxon>Yersiniaceae</taxon>
        <taxon>Serratia</taxon>
    </lineage>
</organism>